<keyword evidence="10" id="KW-1185">Reference proteome</keyword>
<feature type="transmembrane region" description="Helical" evidence="7">
    <location>
        <begin position="272"/>
        <end position="290"/>
    </location>
</feature>
<dbReference type="Pfam" id="PF02687">
    <property type="entry name" value="FtsX"/>
    <property type="match status" value="2"/>
</dbReference>
<dbReference type="OrthoDB" id="5137249at2"/>
<dbReference type="EMBL" id="FQZL01000011">
    <property type="protein sequence ID" value="SHJ12308.1"/>
    <property type="molecule type" value="Genomic_DNA"/>
</dbReference>
<proteinExistence type="inferred from homology"/>
<gene>
    <name evidence="9" type="ORF">SAMN02745751_01800</name>
</gene>
<comment type="similarity">
    <text evidence="2">Belongs to the ABC-4 integral membrane protein family. LolC/E subfamily.</text>
</comment>
<evidence type="ECO:0000256" key="1">
    <source>
        <dbReference type="ARBA" id="ARBA00004651"/>
    </source>
</evidence>
<reference evidence="9 10" key="1">
    <citation type="submission" date="2016-11" db="EMBL/GenBank/DDBJ databases">
        <authorList>
            <person name="Jaros S."/>
            <person name="Januszkiewicz K."/>
            <person name="Wedrychowicz H."/>
        </authorList>
    </citation>
    <scope>NUCLEOTIDE SEQUENCE [LARGE SCALE GENOMIC DNA]</scope>
    <source>
        <strain evidence="9 10">DSM 17477</strain>
    </source>
</reference>
<accession>A0A1M6GQY7</accession>
<keyword evidence="3" id="KW-1003">Cell membrane</keyword>
<evidence type="ECO:0000256" key="7">
    <source>
        <dbReference type="SAM" id="Phobius"/>
    </source>
</evidence>
<dbReference type="GO" id="GO:0044874">
    <property type="term" value="P:lipoprotein localization to outer membrane"/>
    <property type="evidence" value="ECO:0007669"/>
    <property type="project" value="TreeGrafter"/>
</dbReference>
<sequence length="788" mass="89598">MEGLIIVKKLNLRLFRMIMHSRGQYISILIVVIAGLFMYTFMDNASTSLESSMNEFYDVTNFGDVFVELMQISDKETEELEKLENIESAEGRIVFDAPFLSEDKDEKVTLRIVSADAELNKISQLYVEEGKREIEEREILLLSQFATARGIEIGDEIDIQIFGRKYTFEVKGLVAHPEYAYIMENEQTIFPRPDKFGIAFIEKEYLGKITGLTGKYNDVVLKLDNYDKLKDTKKVLDEELDKNGLKRIIEKEDQLSNSILVAKIDGIKQVSGFIPVVFLFVAAAILAAMISRNVKKDKVIIGILKGLGYSRTKIIAHYTMYAVSIGIVGGGIGTILGTLMSRAMTMLFLEYFYIPVMKFTIYPENIARAMILSSIFCTFAGMFGARKAVSMTPADAIRDEPTVTGHSIFMERITFIWNRLTFSWKMIYKYIFREKKKSVFISLGAAFTVAMGMMTFWMIDMLTVVFINYFGGFLAMDYSVEFMQPVNENALKDLEKLIGPDLIEGKIELPFEMQYGREKIYVKIVGVEKDTPFYKFRDFVGNEVPLPDEGMIISSNLGTVLGVDVGDRILVRNFIPNMDDVYIEVKGMVNQNLGINGYMNINYMRETLAGKNTLTGALMMTDENISQELNELKNVGGFQSMNDMQDMFLEYLDLTKISISFMVFFSGILGFVIIYSMTMMSIHERKLEFSSLRVLGFTKGEIFNIILRENAVMSLVGMVYGLPMGKVIIDSMRTIYVTDMYVFNAPITVSLIIKAILYTILCLTLAQLTTYRKITNLDFIDALKSRMT</sequence>
<evidence type="ECO:0000256" key="6">
    <source>
        <dbReference type="ARBA" id="ARBA00023136"/>
    </source>
</evidence>
<protein>
    <submittedName>
        <fullName evidence="9">Putative ABC transport system permease protein</fullName>
    </submittedName>
</protein>
<keyword evidence="5 7" id="KW-1133">Transmembrane helix</keyword>
<keyword evidence="4 7" id="KW-0812">Transmembrane</keyword>
<dbReference type="AlphaFoldDB" id="A0A1M6GQY7"/>
<feature type="domain" description="ABC3 transporter permease C-terminal" evidence="8">
    <location>
        <begin position="661"/>
        <end position="777"/>
    </location>
</feature>
<feature type="transmembrane region" description="Helical" evidence="7">
    <location>
        <begin position="657"/>
        <end position="682"/>
    </location>
</feature>
<evidence type="ECO:0000256" key="4">
    <source>
        <dbReference type="ARBA" id="ARBA00022692"/>
    </source>
</evidence>
<dbReference type="GO" id="GO:0098797">
    <property type="term" value="C:plasma membrane protein complex"/>
    <property type="evidence" value="ECO:0007669"/>
    <property type="project" value="TreeGrafter"/>
</dbReference>
<feature type="transmembrane region" description="Helical" evidence="7">
    <location>
        <begin position="321"/>
        <end position="354"/>
    </location>
</feature>
<feature type="transmembrane region" description="Helical" evidence="7">
    <location>
        <begin position="23"/>
        <end position="42"/>
    </location>
</feature>
<dbReference type="PANTHER" id="PTHR30489">
    <property type="entry name" value="LIPOPROTEIN-RELEASING SYSTEM TRANSMEMBRANE PROTEIN LOLE"/>
    <property type="match status" value="1"/>
</dbReference>
<dbReference type="InterPro" id="IPR003838">
    <property type="entry name" value="ABC3_permease_C"/>
</dbReference>
<organism evidence="9 10">
    <name type="scientific">Dethiosulfatibacter aminovorans DSM 17477</name>
    <dbReference type="NCBI Taxonomy" id="1121476"/>
    <lineage>
        <taxon>Bacteria</taxon>
        <taxon>Bacillati</taxon>
        <taxon>Bacillota</taxon>
        <taxon>Tissierellia</taxon>
        <taxon>Dethiosulfatibacter</taxon>
    </lineage>
</organism>
<dbReference type="Proteomes" id="UP000184052">
    <property type="component" value="Unassembled WGS sequence"/>
</dbReference>
<feature type="transmembrane region" description="Helical" evidence="7">
    <location>
        <begin position="439"/>
        <end position="459"/>
    </location>
</feature>
<keyword evidence="6 7" id="KW-0472">Membrane</keyword>
<evidence type="ECO:0000256" key="3">
    <source>
        <dbReference type="ARBA" id="ARBA00022475"/>
    </source>
</evidence>
<dbReference type="PANTHER" id="PTHR30489:SF0">
    <property type="entry name" value="LIPOPROTEIN-RELEASING SYSTEM TRANSMEMBRANE PROTEIN LOLE"/>
    <property type="match status" value="1"/>
</dbReference>
<dbReference type="STRING" id="1121476.SAMN02745751_01800"/>
<evidence type="ECO:0000313" key="9">
    <source>
        <dbReference type="EMBL" id="SHJ12308.1"/>
    </source>
</evidence>
<feature type="domain" description="ABC3 transporter permease C-terminal" evidence="8">
    <location>
        <begin position="273"/>
        <end position="393"/>
    </location>
</feature>
<evidence type="ECO:0000256" key="5">
    <source>
        <dbReference type="ARBA" id="ARBA00022989"/>
    </source>
</evidence>
<feature type="transmembrane region" description="Helical" evidence="7">
    <location>
        <begin position="366"/>
        <end position="385"/>
    </location>
</feature>
<feature type="transmembrane region" description="Helical" evidence="7">
    <location>
        <begin position="742"/>
        <end position="766"/>
    </location>
</feature>
<dbReference type="InterPro" id="IPR051447">
    <property type="entry name" value="Lipoprotein-release_system"/>
</dbReference>
<evidence type="ECO:0000313" key="10">
    <source>
        <dbReference type="Proteomes" id="UP000184052"/>
    </source>
</evidence>
<name>A0A1M6GQY7_9FIRM</name>
<evidence type="ECO:0000256" key="2">
    <source>
        <dbReference type="ARBA" id="ARBA00005236"/>
    </source>
</evidence>
<evidence type="ECO:0000259" key="8">
    <source>
        <dbReference type="Pfam" id="PF02687"/>
    </source>
</evidence>
<comment type="subcellular location">
    <subcellularLocation>
        <location evidence="1">Cell membrane</location>
        <topology evidence="1">Multi-pass membrane protein</topology>
    </subcellularLocation>
</comment>